<feature type="transmembrane region" description="Helical" evidence="7">
    <location>
        <begin position="74"/>
        <end position="99"/>
    </location>
</feature>
<keyword evidence="9" id="KW-1185">Reference proteome</keyword>
<dbReference type="RefSeq" id="WP_059033189.1">
    <property type="nucleotide sequence ID" value="NZ_BSDN01000012.1"/>
</dbReference>
<evidence type="ECO:0000256" key="3">
    <source>
        <dbReference type="ARBA" id="ARBA00022475"/>
    </source>
</evidence>
<dbReference type="AlphaFoldDB" id="A0A0U9HGD1"/>
<dbReference type="Proteomes" id="UP000062160">
    <property type="component" value="Unassembled WGS sequence"/>
</dbReference>
<dbReference type="OrthoDB" id="9788907at2"/>
<feature type="transmembrane region" description="Helical" evidence="7">
    <location>
        <begin position="105"/>
        <end position="127"/>
    </location>
</feature>
<dbReference type="GO" id="GO:0005886">
    <property type="term" value="C:plasma membrane"/>
    <property type="evidence" value="ECO:0007669"/>
    <property type="project" value="UniProtKB-SubCell"/>
</dbReference>
<keyword evidence="6 7" id="KW-0472">Membrane</keyword>
<name>A0A0U9HGD1_9FIRM</name>
<accession>A0A0U9HGD1</accession>
<comment type="similarity">
    <text evidence="2">Belongs to the chromate ion transporter (CHR) (TC 2.A.51) family.</text>
</comment>
<dbReference type="InterPro" id="IPR052518">
    <property type="entry name" value="CHR_Transporter"/>
</dbReference>
<dbReference type="PANTHER" id="PTHR43663">
    <property type="entry name" value="CHROMATE TRANSPORT PROTEIN-RELATED"/>
    <property type="match status" value="1"/>
</dbReference>
<keyword evidence="4 7" id="KW-0812">Transmembrane</keyword>
<comment type="subcellular location">
    <subcellularLocation>
        <location evidence="1">Cell membrane</location>
        <topology evidence="1">Multi-pass membrane protein</topology>
    </subcellularLocation>
</comment>
<gene>
    <name evidence="8" type="ORF">TSYNT_8275</name>
</gene>
<dbReference type="PANTHER" id="PTHR43663:SF1">
    <property type="entry name" value="CHROMATE TRANSPORTER"/>
    <property type="match status" value="1"/>
</dbReference>
<organism evidence="8">
    <name type="scientific">Tepidanaerobacter syntrophicus</name>
    <dbReference type="NCBI Taxonomy" id="224999"/>
    <lineage>
        <taxon>Bacteria</taxon>
        <taxon>Bacillati</taxon>
        <taxon>Bacillota</taxon>
        <taxon>Clostridia</taxon>
        <taxon>Thermosediminibacterales</taxon>
        <taxon>Tepidanaerobacteraceae</taxon>
        <taxon>Tepidanaerobacter</taxon>
    </lineage>
</organism>
<evidence type="ECO:0000256" key="1">
    <source>
        <dbReference type="ARBA" id="ARBA00004651"/>
    </source>
</evidence>
<dbReference type="GO" id="GO:0015109">
    <property type="term" value="F:chromate transmembrane transporter activity"/>
    <property type="evidence" value="ECO:0007669"/>
    <property type="project" value="InterPro"/>
</dbReference>
<dbReference type="EMBL" id="DF977002">
    <property type="protein sequence ID" value="GAQ25738.1"/>
    <property type="molecule type" value="Genomic_DNA"/>
</dbReference>
<evidence type="ECO:0000256" key="5">
    <source>
        <dbReference type="ARBA" id="ARBA00022989"/>
    </source>
</evidence>
<evidence type="ECO:0000256" key="7">
    <source>
        <dbReference type="SAM" id="Phobius"/>
    </source>
</evidence>
<keyword evidence="3" id="KW-1003">Cell membrane</keyword>
<feature type="transmembrane region" description="Helical" evidence="7">
    <location>
        <begin position="7"/>
        <end position="26"/>
    </location>
</feature>
<protein>
    <submittedName>
        <fullName evidence="8">Chromate transporter</fullName>
    </submittedName>
</protein>
<evidence type="ECO:0000256" key="4">
    <source>
        <dbReference type="ARBA" id="ARBA00022692"/>
    </source>
</evidence>
<evidence type="ECO:0000256" key="2">
    <source>
        <dbReference type="ARBA" id="ARBA00005262"/>
    </source>
</evidence>
<evidence type="ECO:0000256" key="6">
    <source>
        <dbReference type="ARBA" id="ARBA00023136"/>
    </source>
</evidence>
<feature type="transmembrane region" description="Helical" evidence="7">
    <location>
        <begin position="46"/>
        <end position="67"/>
    </location>
</feature>
<evidence type="ECO:0000313" key="8">
    <source>
        <dbReference type="EMBL" id="GAQ25738.1"/>
    </source>
</evidence>
<dbReference type="STRING" id="224999.GCA_001485475_01774"/>
<reference evidence="8" key="1">
    <citation type="journal article" date="2016" name="Genome Announc.">
        <title>Draft Genome Sequence of the Syntrophic Lactate-Degrading Bacterium Tepidanaerobacter syntrophicus JLT.</title>
        <authorList>
            <person name="Matsuura N."/>
            <person name="Ohashi A."/>
            <person name="Tourlousse D.M."/>
            <person name="Sekiguchi Y."/>
        </authorList>
    </citation>
    <scope>NUCLEOTIDE SEQUENCE [LARGE SCALE GENOMIC DNA]</scope>
    <source>
        <strain evidence="8">JL</strain>
    </source>
</reference>
<evidence type="ECO:0000313" key="9">
    <source>
        <dbReference type="Proteomes" id="UP000062160"/>
    </source>
</evidence>
<dbReference type="Pfam" id="PF02417">
    <property type="entry name" value="Chromate_transp"/>
    <property type="match status" value="1"/>
</dbReference>
<feature type="transmembrane region" description="Helical" evidence="7">
    <location>
        <begin position="139"/>
        <end position="170"/>
    </location>
</feature>
<proteinExistence type="inferred from homology"/>
<keyword evidence="5 7" id="KW-1133">Transmembrane helix</keyword>
<dbReference type="InterPro" id="IPR003370">
    <property type="entry name" value="Chromate_transpt"/>
</dbReference>
<sequence>MEELWKLFIVFCRIGAFTFGGGYAMLPLIQKEVVEKNHWATDEEVIDYYAIGQCTPGIIAVNTATFIGFKQRGIIGAIVATCGVVFPSVVVISVIAAYLTNFEDYAVVQHAFGGIRVAVAALILNTIIKMWRTSVKDWLGIIIFSGSFLAVAFFNISPIPVVVISALLGISGMRVRTDVK</sequence>